<dbReference type="SUPFAM" id="SSF56219">
    <property type="entry name" value="DNase I-like"/>
    <property type="match status" value="1"/>
</dbReference>
<comment type="caution">
    <text evidence="1">The sequence shown here is derived from an EMBL/GenBank/DDBJ whole genome shotgun (WGS) entry which is preliminary data.</text>
</comment>
<name>A0A7J0DFU6_9ERIC</name>
<organism evidence="1 2">
    <name type="scientific">Actinidia rufa</name>
    <dbReference type="NCBI Taxonomy" id="165716"/>
    <lineage>
        <taxon>Eukaryota</taxon>
        <taxon>Viridiplantae</taxon>
        <taxon>Streptophyta</taxon>
        <taxon>Embryophyta</taxon>
        <taxon>Tracheophyta</taxon>
        <taxon>Spermatophyta</taxon>
        <taxon>Magnoliopsida</taxon>
        <taxon>eudicotyledons</taxon>
        <taxon>Gunneridae</taxon>
        <taxon>Pentapetalae</taxon>
        <taxon>asterids</taxon>
        <taxon>Ericales</taxon>
        <taxon>Actinidiaceae</taxon>
        <taxon>Actinidia</taxon>
    </lineage>
</organism>
<dbReference type="PANTHER" id="PTHR31286">
    <property type="entry name" value="GLYCINE-RICH CELL WALL STRUCTURAL PROTEIN 1.8-LIKE"/>
    <property type="match status" value="1"/>
</dbReference>
<protein>
    <recommendedName>
        <fullName evidence="3">DUF4283 domain-containing protein</fullName>
    </recommendedName>
</protein>
<proteinExistence type="predicted"/>
<gene>
    <name evidence="1" type="ORF">Acr_00g0034110</name>
</gene>
<sequence>MGKGKNKSRKGGHESIRKEDVDPILVVALARPDSSSCASASDLVKIPDLSADLIESLGKHLKGKTQRRNRRTPHKLREMNIQVTHQAFNKMLRILWGRFPGKNKLLHRSWIPGKGFLSPLSTKEVDGSYFSLCLQMLNLRFENEAISRFLVWVQLRNIPLDLWSPNVLGKNCSKLGKSIHMDKLTAQKERVTYTRCLVEVNMAKDLAHTIMINLLSGQVYEHAVFYENLSRFCPHCKIARHTENGCKVKKTNSNKAEPTKAAETVTNVEKESGPKVAETRGIQGASLVALRQKRPKRQVQVTKSVYWMGFQRLTKINYSLQASNPNSKWGAKEQAAAADPQSLEWRDFNNVLDSDGNANGLPVTMYEIRDFKNCCYDIGISDLRSIGGIHTSSNNSVWSKLDRAMVNNKWIRDGLIAHVNFDLPRKFSDHSPYTVTLLGKNDRGASTFKFFNIWAKLEKFLELVSNVCRMQMEGTSMYKFYRKLKALKGPLKALNRQHFSQILARAEAVEEELI</sequence>
<evidence type="ECO:0008006" key="3">
    <source>
        <dbReference type="Google" id="ProtNLM"/>
    </source>
</evidence>
<reference evidence="2" key="1">
    <citation type="submission" date="2019-07" db="EMBL/GenBank/DDBJ databases">
        <title>De Novo Assembly of kiwifruit Actinidia rufa.</title>
        <authorList>
            <person name="Sugita-Konishi S."/>
            <person name="Sato K."/>
            <person name="Mori E."/>
            <person name="Abe Y."/>
            <person name="Kisaki G."/>
            <person name="Hamano K."/>
            <person name="Suezawa K."/>
            <person name="Otani M."/>
            <person name="Fukuda T."/>
            <person name="Manabe T."/>
            <person name="Gomi K."/>
            <person name="Tabuchi M."/>
            <person name="Akimitsu K."/>
            <person name="Kataoka I."/>
        </authorList>
    </citation>
    <scope>NUCLEOTIDE SEQUENCE [LARGE SCALE GENOMIC DNA]</scope>
    <source>
        <strain evidence="2">cv. Fuchu</strain>
    </source>
</reference>
<evidence type="ECO:0000313" key="1">
    <source>
        <dbReference type="EMBL" id="GFS34444.1"/>
    </source>
</evidence>
<dbReference type="OrthoDB" id="1303119at2759"/>
<dbReference type="AlphaFoldDB" id="A0A7J0DFU6"/>
<dbReference type="InterPro" id="IPR040256">
    <property type="entry name" value="At4g02000-like"/>
</dbReference>
<evidence type="ECO:0000313" key="2">
    <source>
        <dbReference type="Proteomes" id="UP000585474"/>
    </source>
</evidence>
<dbReference type="InterPro" id="IPR036691">
    <property type="entry name" value="Endo/exonu/phosph_ase_sf"/>
</dbReference>
<accession>A0A7J0DFU6</accession>
<dbReference type="EMBL" id="BJWL01000211">
    <property type="protein sequence ID" value="GFS34444.1"/>
    <property type="molecule type" value="Genomic_DNA"/>
</dbReference>
<dbReference type="PANTHER" id="PTHR31286:SF168">
    <property type="entry name" value="DUF4283 DOMAIN-CONTAINING PROTEIN"/>
    <property type="match status" value="1"/>
</dbReference>
<dbReference type="Proteomes" id="UP000585474">
    <property type="component" value="Unassembled WGS sequence"/>
</dbReference>
<keyword evidence="2" id="KW-1185">Reference proteome</keyword>